<gene>
    <name evidence="2" type="ORF">NLU13_0815</name>
</gene>
<name>A0AA39GRP6_SARSR</name>
<dbReference type="EMBL" id="JAPDFR010000001">
    <property type="protein sequence ID" value="KAK0391314.1"/>
    <property type="molecule type" value="Genomic_DNA"/>
</dbReference>
<dbReference type="SUPFAM" id="SSF51735">
    <property type="entry name" value="NAD(P)-binding Rossmann-fold domains"/>
    <property type="match status" value="1"/>
</dbReference>
<evidence type="ECO:0000313" key="2">
    <source>
        <dbReference type="EMBL" id="KAK0391314.1"/>
    </source>
</evidence>
<dbReference type="Proteomes" id="UP001175261">
    <property type="component" value="Unassembled WGS sequence"/>
</dbReference>
<organism evidence="2 3">
    <name type="scientific">Sarocladium strictum</name>
    <name type="common">Black bundle disease fungus</name>
    <name type="synonym">Acremonium strictum</name>
    <dbReference type="NCBI Taxonomy" id="5046"/>
    <lineage>
        <taxon>Eukaryota</taxon>
        <taxon>Fungi</taxon>
        <taxon>Dikarya</taxon>
        <taxon>Ascomycota</taxon>
        <taxon>Pezizomycotina</taxon>
        <taxon>Sordariomycetes</taxon>
        <taxon>Hypocreomycetidae</taxon>
        <taxon>Hypocreales</taxon>
        <taxon>Sarocladiaceae</taxon>
        <taxon>Sarocladium</taxon>
    </lineage>
</organism>
<evidence type="ECO:0000313" key="3">
    <source>
        <dbReference type="Proteomes" id="UP001175261"/>
    </source>
</evidence>
<dbReference type="Gene3D" id="3.40.50.720">
    <property type="entry name" value="NAD(P)-binding Rossmann-like Domain"/>
    <property type="match status" value="1"/>
</dbReference>
<dbReference type="SMART" id="SM00881">
    <property type="entry name" value="CoA_binding"/>
    <property type="match status" value="1"/>
</dbReference>
<dbReference type="Pfam" id="PF13380">
    <property type="entry name" value="CoA_binding_2"/>
    <property type="match status" value="1"/>
</dbReference>
<protein>
    <recommendedName>
        <fullName evidence="1">CoA-binding domain-containing protein</fullName>
    </recommendedName>
</protein>
<reference evidence="2" key="1">
    <citation type="submission" date="2022-10" db="EMBL/GenBank/DDBJ databases">
        <title>Determination and structural analysis of whole genome sequence of Sarocladium strictum F4-1.</title>
        <authorList>
            <person name="Hu L."/>
            <person name="Jiang Y."/>
        </authorList>
    </citation>
    <scope>NUCLEOTIDE SEQUENCE</scope>
    <source>
        <strain evidence="2">F4-1</strain>
    </source>
</reference>
<dbReference type="PANTHER" id="PTHR33303:SF2">
    <property type="entry name" value="COA-BINDING DOMAIN-CONTAINING PROTEIN"/>
    <property type="match status" value="1"/>
</dbReference>
<dbReference type="InterPro" id="IPR036291">
    <property type="entry name" value="NAD(P)-bd_dom_sf"/>
</dbReference>
<accession>A0AA39GRP6</accession>
<evidence type="ECO:0000259" key="1">
    <source>
        <dbReference type="SMART" id="SM00881"/>
    </source>
</evidence>
<dbReference type="AlphaFoldDB" id="A0AA39GRP6"/>
<keyword evidence="3" id="KW-1185">Reference proteome</keyword>
<feature type="domain" description="CoA-binding" evidence="1">
    <location>
        <begin position="10"/>
        <end position="108"/>
    </location>
</feature>
<dbReference type="InterPro" id="IPR003781">
    <property type="entry name" value="CoA-bd"/>
</dbReference>
<comment type="caution">
    <text evidence="2">The sequence shown here is derived from an EMBL/GenBank/DDBJ whole genome shotgun (WGS) entry which is preliminary data.</text>
</comment>
<proteinExistence type="predicted"/>
<sequence length="153" mass="15980">MSTEATARQFFSSARFAVVGASTNPAKFGHKIFAWYIAHGLDVTPINPAGAALTVNGKEYPAVKDLSEIPDPKNTSVSIVTAPPISIGVLKTAKELGCPSVWLQPDTFNDEVLDFAKNGGGFDAVVAGEGGRGSEGWCVLMDGAKALKDIGKL</sequence>
<dbReference type="PANTHER" id="PTHR33303">
    <property type="entry name" value="CYTOPLASMIC PROTEIN-RELATED"/>
    <property type="match status" value="1"/>
</dbReference>